<evidence type="ECO:0000256" key="6">
    <source>
        <dbReference type="ARBA" id="ARBA00022797"/>
    </source>
</evidence>
<keyword evidence="8 10" id="KW-0560">Oxidoreductase</keyword>
<dbReference type="RefSeq" id="WP_185717038.1">
    <property type="nucleotide sequence ID" value="NZ_BAAAWI010000001.1"/>
</dbReference>
<evidence type="ECO:0000256" key="7">
    <source>
        <dbReference type="ARBA" id="ARBA00022964"/>
    </source>
</evidence>
<evidence type="ECO:0000256" key="8">
    <source>
        <dbReference type="ARBA" id="ARBA00023002"/>
    </source>
</evidence>
<evidence type="ECO:0000256" key="5">
    <source>
        <dbReference type="ARBA" id="ARBA00011881"/>
    </source>
</evidence>
<organism evidence="12 13">
    <name type="scientific">Pseudonocardia petroleophila</name>
    <dbReference type="NCBI Taxonomy" id="37331"/>
    <lineage>
        <taxon>Bacteria</taxon>
        <taxon>Bacillati</taxon>
        <taxon>Actinomycetota</taxon>
        <taxon>Actinomycetes</taxon>
        <taxon>Pseudonocardiales</taxon>
        <taxon>Pseudonocardiaceae</taxon>
        <taxon>Pseudonocardia</taxon>
    </lineage>
</organism>
<evidence type="ECO:0000256" key="3">
    <source>
        <dbReference type="ARBA" id="ARBA00005207"/>
    </source>
</evidence>
<protein>
    <recommendedName>
        <fullName evidence="10">2,3-dihydroxyphenylpropionate/2,3-dihydroxicinnamic acid 1,2-dioxygenase</fullName>
        <ecNumber evidence="10">1.13.11.16</ecNumber>
    </recommendedName>
    <alternativeName>
        <fullName evidence="10">3-carboxyethylcatechol 2,3-dioxygenase</fullName>
    </alternativeName>
</protein>
<keyword evidence="13" id="KW-1185">Reference proteome</keyword>
<dbReference type="GO" id="GO:0019380">
    <property type="term" value="P:3-phenylpropionate catabolic process"/>
    <property type="evidence" value="ECO:0007669"/>
    <property type="project" value="UniProtKB-UniRule"/>
</dbReference>
<feature type="active site" description="Proton acceptor" evidence="10">
    <location>
        <position position="179"/>
    </location>
</feature>
<name>A0A7G7MBW5_9PSEU</name>
<dbReference type="UniPathway" id="UPA00714"/>
<reference evidence="12 13" key="1">
    <citation type="submission" date="2020-08" db="EMBL/GenBank/DDBJ databases">
        <authorList>
            <person name="Mo P."/>
        </authorList>
    </citation>
    <scope>NUCLEOTIDE SEQUENCE [LARGE SCALE GENOMIC DNA]</scope>
    <source>
        <strain evidence="12 13">CGMCC 4.1532</strain>
    </source>
</reference>
<evidence type="ECO:0000259" key="11">
    <source>
        <dbReference type="Pfam" id="PF02900"/>
    </source>
</evidence>
<comment type="catalytic activity">
    <reaction evidence="2 10">
        <text>3-(2,3-dihydroxyphenyl)propanoate + O2 = (2Z,4E)-2-hydroxy-6-oxonona-2,4-dienedioate + H(+)</text>
        <dbReference type="Rhea" id="RHEA:23840"/>
        <dbReference type="ChEBI" id="CHEBI:15378"/>
        <dbReference type="ChEBI" id="CHEBI:15379"/>
        <dbReference type="ChEBI" id="CHEBI:46951"/>
        <dbReference type="ChEBI" id="CHEBI:66887"/>
        <dbReference type="EC" id="1.13.11.16"/>
    </reaction>
</comment>
<dbReference type="HAMAP" id="MF_01653">
    <property type="entry name" value="MhpB"/>
    <property type="match status" value="1"/>
</dbReference>
<dbReference type="AlphaFoldDB" id="A0A7G7MBW5"/>
<dbReference type="InterPro" id="IPR023789">
    <property type="entry name" value="DHPP/DHXA_dioxygenase"/>
</dbReference>
<dbReference type="GO" id="GO:0008198">
    <property type="term" value="F:ferrous iron binding"/>
    <property type="evidence" value="ECO:0007669"/>
    <property type="project" value="InterPro"/>
</dbReference>
<feature type="domain" description="Extradiol ring-cleavage dioxygenase class III enzyme subunit B" evidence="11">
    <location>
        <begin position="6"/>
        <end position="305"/>
    </location>
</feature>
<keyword evidence="6 10" id="KW-0058">Aromatic hydrocarbons catabolism</keyword>
<dbReference type="Proteomes" id="UP000515728">
    <property type="component" value="Chromosome"/>
</dbReference>
<feature type="active site" description="Proton donor" evidence="10">
    <location>
        <position position="115"/>
    </location>
</feature>
<comment type="subunit">
    <text evidence="5 10">Homotetramer.</text>
</comment>
<gene>
    <name evidence="10" type="primary">mhpB</name>
    <name evidence="12" type="ORF">H6H00_18710</name>
</gene>
<dbReference type="EMBL" id="CP060131">
    <property type="protein sequence ID" value="QNG50276.1"/>
    <property type="molecule type" value="Genomic_DNA"/>
</dbReference>
<evidence type="ECO:0000256" key="1">
    <source>
        <dbReference type="ARBA" id="ARBA00001748"/>
    </source>
</evidence>
<keyword evidence="9 10" id="KW-0408">Iron</keyword>
<comment type="pathway">
    <text evidence="3 10">Aromatic compound metabolism; 3-phenylpropanoate degradation.</text>
</comment>
<dbReference type="GO" id="GO:0047070">
    <property type="term" value="F:3-carboxyethylcatechol 2,3-dioxygenase activity"/>
    <property type="evidence" value="ECO:0007669"/>
    <property type="project" value="UniProtKB-UniRule"/>
</dbReference>
<evidence type="ECO:0000256" key="9">
    <source>
        <dbReference type="ARBA" id="ARBA00023004"/>
    </source>
</evidence>
<dbReference type="Pfam" id="PF02900">
    <property type="entry name" value="LigB"/>
    <property type="match status" value="1"/>
</dbReference>
<dbReference type="Gene3D" id="3.40.830.10">
    <property type="entry name" value="LigB-like"/>
    <property type="match status" value="1"/>
</dbReference>
<comment type="cofactor">
    <cofactor evidence="10">
        <name>Fe(2+)</name>
        <dbReference type="ChEBI" id="CHEBI:29033"/>
    </cofactor>
</comment>
<evidence type="ECO:0000256" key="10">
    <source>
        <dbReference type="HAMAP-Rule" id="MF_01653"/>
    </source>
</evidence>
<dbReference type="EC" id="1.13.11.16" evidence="10"/>
<evidence type="ECO:0000256" key="4">
    <source>
        <dbReference type="ARBA" id="ARBA00007030"/>
    </source>
</evidence>
<evidence type="ECO:0000256" key="2">
    <source>
        <dbReference type="ARBA" id="ARBA00001843"/>
    </source>
</evidence>
<comment type="similarity">
    <text evidence="4 10">Belongs to the LigB/MhpB extradiol dioxygenase family.</text>
</comment>
<sequence>MTLSLCTTSHTPLMGRADPGAGVRERVEAAFDQARATIRDADPELVILFAPDHYNGFFYEVMPPFCIAAAAESVGDYGLPAGPLPVDAAAARRIAAAVLADGIDVAVSERMQVDHGFTQPLHLLFGAIDAVPVVPVFVNCVAEPLGPVTRARLLGAAVGRAAQALGRRVLIMGSGGLSHDPPVPRIQDAPPEIAERLIAGRNPAPEVRAARESGVVRAVAAFAAGDSHLLPLNPGWDADLMALLAGGDLESIDARPNDWFAANGGHSAHEVRTWIAAYAALGAAGRYRVDTSFYEAIPEWIAGFGLTTARTLPV</sequence>
<comment type="catalytic activity">
    <reaction evidence="1 10">
        <text>(2E)-3-(2,3-dihydroxyphenyl)prop-2-enoate + O2 = (2Z,4E,7E)-2-hydroxy-6-oxonona-2,4,7-trienedioate + H(+)</text>
        <dbReference type="Rhea" id="RHEA:25054"/>
        <dbReference type="ChEBI" id="CHEBI:15378"/>
        <dbReference type="ChEBI" id="CHEBI:15379"/>
        <dbReference type="ChEBI" id="CHEBI:58642"/>
        <dbReference type="ChEBI" id="CHEBI:66888"/>
        <dbReference type="EC" id="1.13.11.16"/>
    </reaction>
</comment>
<proteinExistence type="inferred from homology"/>
<accession>A0A7G7MBW5</accession>
<comment type="function">
    <text evidence="10">Catalyzes the non-heme iron(II)-dependent oxidative cleavage of 2,3-dihydroxyphenylpropionic acid and 2,3-dihydroxicinnamic acid into 2-hydroxy-6-ketononadienedioate and 2-hydroxy-6-ketononatrienedioate, respectively.</text>
</comment>
<dbReference type="InterPro" id="IPR004183">
    <property type="entry name" value="Xdiol_dOase_suB"/>
</dbReference>
<evidence type="ECO:0000313" key="13">
    <source>
        <dbReference type="Proteomes" id="UP000515728"/>
    </source>
</evidence>
<keyword evidence="7 10" id="KW-0223">Dioxygenase</keyword>
<evidence type="ECO:0000313" key="12">
    <source>
        <dbReference type="EMBL" id="QNG50276.1"/>
    </source>
</evidence>
<dbReference type="KEGG" id="ppel:H6H00_18710"/>
<dbReference type="SUPFAM" id="SSF53213">
    <property type="entry name" value="LigB-like"/>
    <property type="match status" value="1"/>
</dbReference>
<dbReference type="NCBIfam" id="NF009910">
    <property type="entry name" value="PRK13370.1-4"/>
    <property type="match status" value="1"/>
</dbReference>